<organism evidence="1">
    <name type="scientific">Arundo donax</name>
    <name type="common">Giant reed</name>
    <name type="synonym">Donax arundinaceus</name>
    <dbReference type="NCBI Taxonomy" id="35708"/>
    <lineage>
        <taxon>Eukaryota</taxon>
        <taxon>Viridiplantae</taxon>
        <taxon>Streptophyta</taxon>
        <taxon>Embryophyta</taxon>
        <taxon>Tracheophyta</taxon>
        <taxon>Spermatophyta</taxon>
        <taxon>Magnoliopsida</taxon>
        <taxon>Liliopsida</taxon>
        <taxon>Poales</taxon>
        <taxon>Poaceae</taxon>
        <taxon>PACMAD clade</taxon>
        <taxon>Arundinoideae</taxon>
        <taxon>Arundineae</taxon>
        <taxon>Arundo</taxon>
    </lineage>
</organism>
<evidence type="ECO:0000313" key="1">
    <source>
        <dbReference type="EMBL" id="JAD89348.1"/>
    </source>
</evidence>
<dbReference type="AlphaFoldDB" id="A0A0A9DRM8"/>
<reference evidence="1" key="1">
    <citation type="submission" date="2014-09" db="EMBL/GenBank/DDBJ databases">
        <authorList>
            <person name="Magalhaes I.L.F."/>
            <person name="Oliveira U."/>
            <person name="Santos F.R."/>
            <person name="Vidigal T.H.D.A."/>
            <person name="Brescovit A.D."/>
            <person name="Santos A.J."/>
        </authorList>
    </citation>
    <scope>NUCLEOTIDE SEQUENCE</scope>
    <source>
        <tissue evidence="1">Shoot tissue taken approximately 20 cm above the soil surface</tissue>
    </source>
</reference>
<name>A0A0A9DRM8_ARUDO</name>
<proteinExistence type="predicted"/>
<sequence>MGKELWTWCWPGHLYSLKRQILSQESTHCGRLPQISPVVKQVCTGDIFCSVLQHC</sequence>
<protein>
    <submittedName>
        <fullName evidence="1">Uncharacterized protein</fullName>
    </submittedName>
</protein>
<reference evidence="1" key="2">
    <citation type="journal article" date="2015" name="Data Brief">
        <title>Shoot transcriptome of the giant reed, Arundo donax.</title>
        <authorList>
            <person name="Barrero R.A."/>
            <person name="Guerrero F.D."/>
            <person name="Moolhuijzen P."/>
            <person name="Goolsby J.A."/>
            <person name="Tidwell J."/>
            <person name="Bellgard S.E."/>
            <person name="Bellgard M.I."/>
        </authorList>
    </citation>
    <scope>NUCLEOTIDE SEQUENCE</scope>
    <source>
        <tissue evidence="1">Shoot tissue taken approximately 20 cm above the soil surface</tissue>
    </source>
</reference>
<accession>A0A0A9DRM8</accession>
<dbReference type="EMBL" id="GBRH01208547">
    <property type="protein sequence ID" value="JAD89348.1"/>
    <property type="molecule type" value="Transcribed_RNA"/>
</dbReference>